<name>A0A166U6V6_9CLOT</name>
<proteinExistence type="predicted"/>
<reference evidence="2 4" key="1">
    <citation type="journal article" date="2015" name="Biotechnol. Bioeng.">
        <title>Genome sequence and phenotypic characterization of Caulobacter segnis.</title>
        <authorList>
            <person name="Patel S."/>
            <person name="Fletcher B."/>
            <person name="Scott D.C."/>
            <person name="Ely B."/>
        </authorList>
    </citation>
    <scope>NUCLEOTIDE SEQUENCE [LARGE SCALE GENOMIC DNA]</scope>
    <source>
        <strain evidence="2 4">PS02</strain>
    </source>
</reference>
<keyword evidence="5" id="KW-1185">Reference proteome</keyword>
<dbReference type="Pfam" id="PF12652">
    <property type="entry name" value="CotJB"/>
    <property type="match status" value="1"/>
</dbReference>
<feature type="domain" description="Protein CotJB" evidence="1">
    <location>
        <begin position="6"/>
        <end position="81"/>
    </location>
</feature>
<evidence type="ECO:0000313" key="2">
    <source>
        <dbReference type="EMBL" id="OAA94629.1"/>
    </source>
</evidence>
<dbReference type="InterPro" id="IPR016571">
    <property type="entry name" value="Spore_coat_assembly_CotJB"/>
</dbReference>
<dbReference type="EMBL" id="LITQ01000002">
    <property type="protein sequence ID" value="OAA94629.1"/>
    <property type="molecule type" value="Genomic_DNA"/>
</dbReference>
<dbReference type="PIRSF" id="PIRSF010606">
    <property type="entry name" value="Spore_coat_CotJB"/>
    <property type="match status" value="1"/>
</dbReference>
<dbReference type="InterPro" id="IPR024207">
    <property type="entry name" value="CotJB_dom"/>
</dbReference>
<dbReference type="EMBL" id="LROR01000053">
    <property type="protein sequence ID" value="OBR93465.1"/>
    <property type="molecule type" value="Genomic_DNA"/>
</dbReference>
<evidence type="ECO:0000313" key="5">
    <source>
        <dbReference type="Proteomes" id="UP000093694"/>
    </source>
</evidence>
<dbReference type="RefSeq" id="WP_013239970.1">
    <property type="nucleotide sequence ID" value="NZ_LITQ01000002.1"/>
</dbReference>
<dbReference type="AlphaFoldDB" id="A0A166U6V6"/>
<protein>
    <submittedName>
        <fullName evidence="2">CotJB protein</fullName>
    </submittedName>
</protein>
<evidence type="ECO:0000259" key="1">
    <source>
        <dbReference type="Pfam" id="PF12652"/>
    </source>
</evidence>
<reference evidence="3 5" key="2">
    <citation type="journal article" date="2016" name="Front. Microbiol.">
        <title>Industrial Acetogenic Biocatalysts: A Comparative Metabolic and Genomic Analysis.</title>
        <authorList>
            <person name="Bengelsdorf F."/>
            <person name="Poehlein A."/>
            <person name="Sonja S."/>
            <person name="Erz C."/>
            <person name="Hummel T."/>
            <person name="Hoffmeister S."/>
            <person name="Daniel R."/>
            <person name="Durre P."/>
        </authorList>
    </citation>
    <scope>NUCLEOTIDE SEQUENCE [LARGE SCALE GENOMIC DNA]</scope>
    <source>
        <strain evidence="3 5">PTA-10522</strain>
    </source>
</reference>
<organism evidence="2 4">
    <name type="scientific">Clostridium coskatii</name>
    <dbReference type="NCBI Taxonomy" id="1705578"/>
    <lineage>
        <taxon>Bacteria</taxon>
        <taxon>Bacillati</taxon>
        <taxon>Bacillota</taxon>
        <taxon>Clostridia</taxon>
        <taxon>Eubacteriales</taxon>
        <taxon>Clostridiaceae</taxon>
        <taxon>Clostridium</taxon>
    </lineage>
</organism>
<evidence type="ECO:0000313" key="4">
    <source>
        <dbReference type="Proteomes" id="UP000077384"/>
    </source>
</evidence>
<comment type="caution">
    <text evidence="2">The sequence shown here is derived from an EMBL/GenBank/DDBJ whole genome shotgun (WGS) entry which is preliminary data.</text>
</comment>
<gene>
    <name evidence="3" type="ORF">CLCOS_25070</name>
    <name evidence="2" type="ORF">WX73_02341</name>
</gene>
<dbReference type="Proteomes" id="UP000077384">
    <property type="component" value="Unassembled WGS sequence"/>
</dbReference>
<dbReference type="PATRIC" id="fig|1705578.3.peg.1663"/>
<evidence type="ECO:0000313" key="3">
    <source>
        <dbReference type="EMBL" id="OBR93465.1"/>
    </source>
</evidence>
<dbReference type="Proteomes" id="UP000093694">
    <property type="component" value="Unassembled WGS sequence"/>
</dbReference>
<accession>A0A166U6V6</accession>
<sequence length="84" mass="10258">MNDRKKLLDEIRQLEFATVDLNLYLDNFPDNKKALSDYNMFTNQLIRLKRNYEDRFGILTNFGYSESQFPWTWINEPWPWECGE</sequence>